<proteinExistence type="predicted"/>
<name>A0A0C9R4F5_9HYME</name>
<keyword evidence="2" id="KW-0732">Signal</keyword>
<feature type="region of interest" description="Disordered" evidence="1">
    <location>
        <begin position="228"/>
        <end position="253"/>
    </location>
</feature>
<dbReference type="RefSeq" id="XP_011298422.1">
    <property type="nucleotide sequence ID" value="XM_011300120.1"/>
</dbReference>
<accession>A0A0C9R4F5</accession>
<dbReference type="OrthoDB" id="7868124at2759"/>
<evidence type="ECO:0000256" key="2">
    <source>
        <dbReference type="SAM" id="SignalP"/>
    </source>
</evidence>
<dbReference type="PANTHER" id="PTHR37161">
    <property type="entry name" value="HDC10475"/>
    <property type="match status" value="1"/>
</dbReference>
<dbReference type="Pfam" id="PF05335">
    <property type="entry name" value="DUF745"/>
    <property type="match status" value="1"/>
</dbReference>
<keyword evidence="4" id="KW-1185">Reference proteome</keyword>
<organism evidence="3">
    <name type="scientific">Fopius arisanus</name>
    <dbReference type="NCBI Taxonomy" id="64838"/>
    <lineage>
        <taxon>Eukaryota</taxon>
        <taxon>Metazoa</taxon>
        <taxon>Ecdysozoa</taxon>
        <taxon>Arthropoda</taxon>
        <taxon>Hexapoda</taxon>
        <taxon>Insecta</taxon>
        <taxon>Pterygota</taxon>
        <taxon>Neoptera</taxon>
        <taxon>Endopterygota</taxon>
        <taxon>Hymenoptera</taxon>
        <taxon>Apocrita</taxon>
        <taxon>Ichneumonoidea</taxon>
        <taxon>Braconidae</taxon>
        <taxon>Opiinae</taxon>
        <taxon>Fopius</taxon>
    </lineage>
</organism>
<feature type="signal peptide" evidence="2">
    <location>
        <begin position="1"/>
        <end position="20"/>
    </location>
</feature>
<dbReference type="EMBL" id="GBYB01002760">
    <property type="protein sequence ID" value="JAG72527.1"/>
    <property type="molecule type" value="Transcribed_RNA"/>
</dbReference>
<evidence type="ECO:0000256" key="1">
    <source>
        <dbReference type="SAM" id="MobiDB-lite"/>
    </source>
</evidence>
<evidence type="ECO:0000313" key="5">
    <source>
        <dbReference type="RefSeq" id="XP_011298422.1"/>
    </source>
</evidence>
<dbReference type="Proteomes" id="UP000694866">
    <property type="component" value="Unplaced"/>
</dbReference>
<dbReference type="AlphaFoldDB" id="A0A0C9R4F5"/>
<feature type="compositionally biased region" description="Basic and acidic residues" evidence="1">
    <location>
        <begin position="236"/>
        <end position="253"/>
    </location>
</feature>
<evidence type="ECO:0000313" key="4">
    <source>
        <dbReference type="Proteomes" id="UP000694866"/>
    </source>
</evidence>
<dbReference type="InterPro" id="IPR007999">
    <property type="entry name" value="DUF745"/>
</dbReference>
<sequence length="253" mass="27192">MSKRVNQFLCGLYLVVLTFGNLKSFEAVGGRVQVGPRIDIDSIARDRNARPRGGSGIREIRNANEKNDSEKGDIASHAAQEAKAASDAQNIAAKQASHQVKAQLAEKAFRASKAAEAVLIGKIALVEQLGEETKETQSVVREGSLGLQRAQENVAAANKAAKDAHQQIDILRRAVETGKSNLSNARTAAEGARRSLGEKEQLLVAAKKRVDELKARLQKAKNDLAKTNQAAVRAESSARDARVKVTHDTAVKT</sequence>
<dbReference type="GeneID" id="105263731"/>
<protein>
    <submittedName>
        <fullName evidence="3">Lamb2 protein</fullName>
    </submittedName>
</protein>
<feature type="chain" id="PRO_5044541595" evidence="2">
    <location>
        <begin position="21"/>
        <end position="253"/>
    </location>
</feature>
<dbReference type="PANTHER" id="PTHR37161:SF2">
    <property type="entry name" value="AT11648P-RELATED"/>
    <property type="match status" value="1"/>
</dbReference>
<dbReference type="KEGG" id="fas:105263731"/>
<reference evidence="3" key="1">
    <citation type="submission" date="2015-01" db="EMBL/GenBank/DDBJ databases">
        <title>Transcriptome Assembly of Fopius arisanus.</title>
        <authorList>
            <person name="Geib S."/>
        </authorList>
    </citation>
    <scope>NUCLEOTIDE SEQUENCE</scope>
</reference>
<gene>
    <name evidence="3" type="primary">Lamb2</name>
    <name evidence="5" type="synonym">LOC105263731</name>
    <name evidence="3" type="ORF">g.6718</name>
</gene>
<accession>A0A9R1TWF2</accession>
<evidence type="ECO:0000313" key="3">
    <source>
        <dbReference type="EMBL" id="JAG72527.1"/>
    </source>
</evidence>
<reference evidence="5" key="2">
    <citation type="submission" date="2025-04" db="UniProtKB">
        <authorList>
            <consortium name="RefSeq"/>
        </authorList>
    </citation>
    <scope>IDENTIFICATION</scope>
</reference>